<dbReference type="PROSITE" id="PS51002">
    <property type="entry name" value="CYTB_NTER"/>
    <property type="match status" value="1"/>
</dbReference>
<dbReference type="GO" id="GO:0016020">
    <property type="term" value="C:membrane"/>
    <property type="evidence" value="ECO:0007669"/>
    <property type="project" value="InterPro"/>
</dbReference>
<protein>
    <submittedName>
        <fullName evidence="3">Unannotated protein</fullName>
    </submittedName>
</protein>
<accession>A0A6J7U6R5</accession>
<dbReference type="PANTHER" id="PTHR19271:SF16">
    <property type="entry name" value="CYTOCHROME B"/>
    <property type="match status" value="1"/>
</dbReference>
<gene>
    <name evidence="3" type="ORF">UFOPK4366_00287</name>
</gene>
<sequence length="216" mass="24363">MMSTKLETQKPDMWTARLRQSWQKNLPIEKLLPDTQPAYVASWIYVFGVLTLSALAVIIASGVVLAFEGPSWYHISDAGRFVNSLHFWSVQLFFFFMVVHLWGKFWMAAWRGKRQATWITGSIAFVVSIATAFTGYLTQTNFDSQWIAFEAKDGFNSVGIGAWFTVTNLGQMLLMHVAFLPLVLGLITVIHVLQVRRKGVVPPIDAFDQTLKGVSK</sequence>
<dbReference type="PANTHER" id="PTHR19271">
    <property type="entry name" value="CYTOCHROME B"/>
    <property type="match status" value="1"/>
</dbReference>
<keyword evidence="1" id="KW-1133">Transmembrane helix</keyword>
<dbReference type="InterPro" id="IPR016174">
    <property type="entry name" value="Di-haem_cyt_TM"/>
</dbReference>
<feature type="domain" description="Cytochrome b/b6 N-terminal region profile" evidence="2">
    <location>
        <begin position="18"/>
        <end position="204"/>
    </location>
</feature>
<dbReference type="SUPFAM" id="SSF81342">
    <property type="entry name" value="Transmembrane di-heme cytochromes"/>
    <property type="match status" value="1"/>
</dbReference>
<dbReference type="Gene3D" id="1.20.810.10">
    <property type="entry name" value="Cytochrome Bc1 Complex, Chain C"/>
    <property type="match status" value="1"/>
</dbReference>
<reference evidence="3" key="1">
    <citation type="submission" date="2020-05" db="EMBL/GenBank/DDBJ databases">
        <authorList>
            <person name="Chiriac C."/>
            <person name="Salcher M."/>
            <person name="Ghai R."/>
            <person name="Kavagutti S V."/>
        </authorList>
    </citation>
    <scope>NUCLEOTIDE SEQUENCE</scope>
</reference>
<keyword evidence="1" id="KW-0472">Membrane</keyword>
<dbReference type="GO" id="GO:0016491">
    <property type="term" value="F:oxidoreductase activity"/>
    <property type="evidence" value="ECO:0007669"/>
    <property type="project" value="InterPro"/>
</dbReference>
<evidence type="ECO:0000259" key="2">
    <source>
        <dbReference type="PROSITE" id="PS51002"/>
    </source>
</evidence>
<dbReference type="InterPro" id="IPR027387">
    <property type="entry name" value="Cytb/b6-like_sf"/>
</dbReference>
<dbReference type="AlphaFoldDB" id="A0A6J7U6R5"/>
<dbReference type="Pfam" id="PF13631">
    <property type="entry name" value="Cytochrom_B_N_2"/>
    <property type="match status" value="1"/>
</dbReference>
<keyword evidence="1" id="KW-0812">Transmembrane</keyword>
<organism evidence="3">
    <name type="scientific">freshwater metagenome</name>
    <dbReference type="NCBI Taxonomy" id="449393"/>
    <lineage>
        <taxon>unclassified sequences</taxon>
        <taxon>metagenomes</taxon>
        <taxon>ecological metagenomes</taxon>
    </lineage>
</organism>
<dbReference type="EMBL" id="CAFBQS010000030">
    <property type="protein sequence ID" value="CAB5060566.1"/>
    <property type="molecule type" value="Genomic_DNA"/>
</dbReference>
<dbReference type="InterPro" id="IPR005797">
    <property type="entry name" value="Cyt_b/b6_N"/>
</dbReference>
<feature type="transmembrane region" description="Helical" evidence="1">
    <location>
        <begin position="118"/>
        <end position="137"/>
    </location>
</feature>
<dbReference type="GO" id="GO:0022904">
    <property type="term" value="P:respiratory electron transport chain"/>
    <property type="evidence" value="ECO:0007669"/>
    <property type="project" value="InterPro"/>
</dbReference>
<feature type="transmembrane region" description="Helical" evidence="1">
    <location>
        <begin position="173"/>
        <end position="193"/>
    </location>
</feature>
<dbReference type="GO" id="GO:0009055">
    <property type="term" value="F:electron transfer activity"/>
    <property type="evidence" value="ECO:0007669"/>
    <property type="project" value="InterPro"/>
</dbReference>
<feature type="transmembrane region" description="Helical" evidence="1">
    <location>
        <begin position="43"/>
        <end position="67"/>
    </location>
</feature>
<evidence type="ECO:0000313" key="3">
    <source>
        <dbReference type="EMBL" id="CAB5060566.1"/>
    </source>
</evidence>
<feature type="transmembrane region" description="Helical" evidence="1">
    <location>
        <begin position="87"/>
        <end position="106"/>
    </location>
</feature>
<evidence type="ECO:0000256" key="1">
    <source>
        <dbReference type="SAM" id="Phobius"/>
    </source>
</evidence>
<name>A0A6J7U6R5_9ZZZZ</name>
<proteinExistence type="predicted"/>